<dbReference type="PANTHER" id="PTHR42985:SF40">
    <property type="entry name" value="LD47995P-RELATED"/>
    <property type="match status" value="1"/>
</dbReference>
<feature type="compositionally biased region" description="Low complexity" evidence="7">
    <location>
        <begin position="227"/>
        <end position="243"/>
    </location>
</feature>
<evidence type="ECO:0000313" key="9">
    <source>
        <dbReference type="EMBL" id="KAK7085165.1"/>
    </source>
</evidence>
<feature type="transmembrane region" description="Helical" evidence="8">
    <location>
        <begin position="24"/>
        <end position="46"/>
    </location>
</feature>
<comment type="subcellular location">
    <subcellularLocation>
        <location evidence="1">Cell membrane</location>
        <topology evidence="1">Multi-pass membrane protein</topology>
    </subcellularLocation>
</comment>
<comment type="caution">
    <text evidence="9">The sequence shown here is derived from an EMBL/GenBank/DDBJ whole genome shotgun (WGS) entry which is preliminary data.</text>
</comment>
<keyword evidence="4" id="KW-0915">Sodium</keyword>
<keyword evidence="8" id="KW-0812">Transmembrane</keyword>
<dbReference type="AlphaFoldDB" id="A0AAN9AFB7"/>
<evidence type="ECO:0000256" key="4">
    <source>
        <dbReference type="ARBA" id="ARBA00023053"/>
    </source>
</evidence>
<feature type="region of interest" description="Disordered" evidence="7">
    <location>
        <begin position="227"/>
        <end position="254"/>
    </location>
</feature>
<reference evidence="9 10" key="1">
    <citation type="submission" date="2023-11" db="EMBL/GenBank/DDBJ databases">
        <title>Halocaridina rubra genome assembly.</title>
        <authorList>
            <person name="Smith C."/>
        </authorList>
    </citation>
    <scope>NUCLEOTIDE SEQUENCE [LARGE SCALE GENOMIC DNA]</scope>
    <source>
        <strain evidence="9">EP-1</strain>
        <tissue evidence="9">Whole</tissue>
    </source>
</reference>
<protein>
    <submittedName>
        <fullName evidence="9">Uncharacterized protein</fullName>
    </submittedName>
</protein>
<dbReference type="EMBL" id="JAXCGZ010001891">
    <property type="protein sequence ID" value="KAK7085165.1"/>
    <property type="molecule type" value="Genomic_DNA"/>
</dbReference>
<evidence type="ECO:0000256" key="1">
    <source>
        <dbReference type="ARBA" id="ARBA00004651"/>
    </source>
</evidence>
<keyword evidence="8" id="KW-0472">Membrane</keyword>
<proteinExistence type="predicted"/>
<sequence length="305" mass="33056">MIWEDFLKSNKKFSSFTSEQAKKVTILISIIAGTICTAFGLLAGSIDGLFQISYSIGGAIGGPLGGLILTAILCPWVKSISALVGFLSSISFMMWMVIGNFLYAPGEPMLPLSTEGCQGNNITTITTMTDFTRTTFPSTSTTDGQNPADSEVFPLYLVTYALYGSIGVLTTMFVANVATIIFGATDENEVPKETVSKFSLKVHYWISSFVCKSTAYSKDGGRRIPVEVSSSTKSQTQSNTSENGSVSKNPKSDLYSRKAHAQIEISSSNGYDNSAFEIEKKGDTLALYLETSERINQMLIRLRAD</sequence>
<dbReference type="Proteomes" id="UP001381693">
    <property type="component" value="Unassembled WGS sequence"/>
</dbReference>
<keyword evidence="8" id="KW-1133">Transmembrane helix</keyword>
<evidence type="ECO:0000256" key="8">
    <source>
        <dbReference type="SAM" id="Phobius"/>
    </source>
</evidence>
<evidence type="ECO:0000313" key="10">
    <source>
        <dbReference type="Proteomes" id="UP001381693"/>
    </source>
</evidence>
<feature type="transmembrane region" description="Helical" evidence="8">
    <location>
        <begin position="160"/>
        <end position="182"/>
    </location>
</feature>
<dbReference type="GO" id="GO:0015293">
    <property type="term" value="F:symporter activity"/>
    <property type="evidence" value="ECO:0007669"/>
    <property type="project" value="TreeGrafter"/>
</dbReference>
<keyword evidence="2" id="KW-0813">Transport</keyword>
<dbReference type="InterPro" id="IPR051163">
    <property type="entry name" value="Sodium:Solute_Symporter_SSF"/>
</dbReference>
<evidence type="ECO:0000256" key="3">
    <source>
        <dbReference type="ARBA" id="ARBA00022475"/>
    </source>
</evidence>
<keyword evidence="3" id="KW-1003">Cell membrane</keyword>
<evidence type="ECO:0000256" key="6">
    <source>
        <dbReference type="ARBA" id="ARBA00023201"/>
    </source>
</evidence>
<dbReference type="PANTHER" id="PTHR42985">
    <property type="entry name" value="SODIUM-COUPLED MONOCARBOXYLATE TRANSPORTER"/>
    <property type="match status" value="1"/>
</dbReference>
<keyword evidence="5" id="KW-0406">Ion transport</keyword>
<dbReference type="InterPro" id="IPR038377">
    <property type="entry name" value="Na/Glc_symporter_sf"/>
</dbReference>
<evidence type="ECO:0000256" key="7">
    <source>
        <dbReference type="SAM" id="MobiDB-lite"/>
    </source>
</evidence>
<name>A0AAN9AFB7_HALRR</name>
<evidence type="ECO:0000256" key="5">
    <source>
        <dbReference type="ARBA" id="ARBA00023065"/>
    </source>
</evidence>
<feature type="transmembrane region" description="Helical" evidence="8">
    <location>
        <begin position="80"/>
        <end position="103"/>
    </location>
</feature>
<keyword evidence="6" id="KW-0739">Sodium transport</keyword>
<dbReference type="GO" id="GO:0005886">
    <property type="term" value="C:plasma membrane"/>
    <property type="evidence" value="ECO:0007669"/>
    <property type="project" value="UniProtKB-SubCell"/>
</dbReference>
<evidence type="ECO:0000256" key="2">
    <source>
        <dbReference type="ARBA" id="ARBA00022448"/>
    </source>
</evidence>
<feature type="transmembrane region" description="Helical" evidence="8">
    <location>
        <begin position="52"/>
        <end position="73"/>
    </location>
</feature>
<gene>
    <name evidence="9" type="ORF">SK128_008084</name>
</gene>
<accession>A0AAN9AFB7</accession>
<keyword evidence="10" id="KW-1185">Reference proteome</keyword>
<dbReference type="GO" id="GO:0006814">
    <property type="term" value="P:sodium ion transport"/>
    <property type="evidence" value="ECO:0007669"/>
    <property type="project" value="UniProtKB-KW"/>
</dbReference>
<dbReference type="Gene3D" id="1.20.1730.10">
    <property type="entry name" value="Sodium/glucose cotransporter"/>
    <property type="match status" value="1"/>
</dbReference>
<organism evidence="9 10">
    <name type="scientific">Halocaridina rubra</name>
    <name type="common">Hawaiian red shrimp</name>
    <dbReference type="NCBI Taxonomy" id="373956"/>
    <lineage>
        <taxon>Eukaryota</taxon>
        <taxon>Metazoa</taxon>
        <taxon>Ecdysozoa</taxon>
        <taxon>Arthropoda</taxon>
        <taxon>Crustacea</taxon>
        <taxon>Multicrustacea</taxon>
        <taxon>Malacostraca</taxon>
        <taxon>Eumalacostraca</taxon>
        <taxon>Eucarida</taxon>
        <taxon>Decapoda</taxon>
        <taxon>Pleocyemata</taxon>
        <taxon>Caridea</taxon>
        <taxon>Atyoidea</taxon>
        <taxon>Atyidae</taxon>
        <taxon>Halocaridina</taxon>
    </lineage>
</organism>